<keyword evidence="1" id="KW-0862">Zinc</keyword>
<dbReference type="PROSITE" id="PS50102">
    <property type="entry name" value="RRM"/>
    <property type="match status" value="1"/>
</dbReference>
<reference evidence="6" key="1">
    <citation type="submission" date="2021-01" db="UniProtKB">
        <authorList>
            <consortium name="EnsemblPlants"/>
        </authorList>
    </citation>
    <scope>IDENTIFICATION</scope>
</reference>
<dbReference type="SUPFAM" id="SSF57850">
    <property type="entry name" value="RING/U-box"/>
    <property type="match status" value="1"/>
</dbReference>
<feature type="region of interest" description="Disordered" evidence="3">
    <location>
        <begin position="288"/>
        <end position="335"/>
    </location>
</feature>
<feature type="region of interest" description="Disordered" evidence="3">
    <location>
        <begin position="510"/>
        <end position="534"/>
    </location>
</feature>
<dbReference type="CDD" id="cd12438">
    <property type="entry name" value="RRM_CNOT4"/>
    <property type="match status" value="1"/>
</dbReference>
<evidence type="ECO:0000256" key="3">
    <source>
        <dbReference type="SAM" id="MobiDB-lite"/>
    </source>
</evidence>
<evidence type="ECO:0000313" key="6">
    <source>
        <dbReference type="EnsemblPlants" id="Kaladp0032s0310.4.v1.1"/>
    </source>
</evidence>
<feature type="compositionally biased region" description="Basic and acidic residues" evidence="3">
    <location>
        <begin position="959"/>
        <end position="969"/>
    </location>
</feature>
<dbReference type="EnsemblPlants" id="Kaladp0032s0310.1.v1.1">
    <property type="protein sequence ID" value="Kaladp0032s0310.1.v1.1"/>
    <property type="gene ID" value="Kaladp0032s0310.v1.1"/>
</dbReference>
<dbReference type="GO" id="GO:0008270">
    <property type="term" value="F:zinc ion binding"/>
    <property type="evidence" value="ECO:0007669"/>
    <property type="project" value="UniProtKB-KW"/>
</dbReference>
<dbReference type="InterPro" id="IPR034261">
    <property type="entry name" value="CNOT4_RRM"/>
</dbReference>
<dbReference type="SMART" id="SM00361">
    <property type="entry name" value="RRM_1"/>
    <property type="match status" value="1"/>
</dbReference>
<evidence type="ECO:0000313" key="7">
    <source>
        <dbReference type="Proteomes" id="UP000594263"/>
    </source>
</evidence>
<organism evidence="6 7">
    <name type="scientific">Kalanchoe fedtschenkoi</name>
    <name type="common">Lavender scallops</name>
    <name type="synonym">South American air plant</name>
    <dbReference type="NCBI Taxonomy" id="63787"/>
    <lineage>
        <taxon>Eukaryota</taxon>
        <taxon>Viridiplantae</taxon>
        <taxon>Streptophyta</taxon>
        <taxon>Embryophyta</taxon>
        <taxon>Tracheophyta</taxon>
        <taxon>Spermatophyta</taxon>
        <taxon>Magnoliopsida</taxon>
        <taxon>eudicotyledons</taxon>
        <taxon>Gunneridae</taxon>
        <taxon>Pentapetalae</taxon>
        <taxon>Saxifragales</taxon>
        <taxon>Crassulaceae</taxon>
        <taxon>Kalanchoe</taxon>
    </lineage>
</organism>
<feature type="domain" description="RRM" evidence="5">
    <location>
        <begin position="110"/>
        <end position="196"/>
    </location>
</feature>
<dbReference type="Pfam" id="PF00076">
    <property type="entry name" value="RRM_1"/>
    <property type="match status" value="1"/>
</dbReference>
<evidence type="ECO:0000256" key="1">
    <source>
        <dbReference type="PROSITE-ProRule" id="PRU00175"/>
    </source>
</evidence>
<evidence type="ECO:0008006" key="8">
    <source>
        <dbReference type="Google" id="ProtNLM"/>
    </source>
</evidence>
<dbReference type="Pfam" id="PF14570">
    <property type="entry name" value="zf-RING_4"/>
    <property type="match status" value="1"/>
</dbReference>
<dbReference type="InterPro" id="IPR039780">
    <property type="entry name" value="Mot2"/>
</dbReference>
<dbReference type="InterPro" id="IPR000504">
    <property type="entry name" value="RRM_dom"/>
</dbReference>
<dbReference type="InterPro" id="IPR035979">
    <property type="entry name" value="RBD_domain_sf"/>
</dbReference>
<dbReference type="Gramene" id="Kaladp0032s0310.4.v1.1">
    <property type="protein sequence ID" value="Kaladp0032s0310.4.v1.1"/>
    <property type="gene ID" value="Kaladp0032s0310.v1.1"/>
</dbReference>
<feature type="domain" description="RING-type" evidence="4">
    <location>
        <begin position="9"/>
        <end position="57"/>
    </location>
</feature>
<evidence type="ECO:0000256" key="2">
    <source>
        <dbReference type="PROSITE-ProRule" id="PRU00176"/>
    </source>
</evidence>
<dbReference type="InterPro" id="IPR013083">
    <property type="entry name" value="Znf_RING/FYVE/PHD"/>
</dbReference>
<dbReference type="OMA" id="QHRSGIM"/>
<dbReference type="Gramene" id="Kaladp0032s0310.1.v1.1">
    <property type="protein sequence ID" value="Kaladp0032s0310.1.v1.1"/>
    <property type="gene ID" value="Kaladp0032s0310.v1.1"/>
</dbReference>
<dbReference type="SMART" id="SM00360">
    <property type="entry name" value="RRM"/>
    <property type="match status" value="1"/>
</dbReference>
<dbReference type="GO" id="GO:0004842">
    <property type="term" value="F:ubiquitin-protein transferase activity"/>
    <property type="evidence" value="ECO:0007669"/>
    <property type="project" value="InterPro"/>
</dbReference>
<proteinExistence type="predicted"/>
<dbReference type="InterPro" id="IPR001841">
    <property type="entry name" value="Znf_RING"/>
</dbReference>
<dbReference type="InterPro" id="IPR003954">
    <property type="entry name" value="RRM_euk-type"/>
</dbReference>
<dbReference type="Gene3D" id="3.30.70.330">
    <property type="match status" value="1"/>
</dbReference>
<dbReference type="PROSITE" id="PS50089">
    <property type="entry name" value="ZF_RING_2"/>
    <property type="match status" value="1"/>
</dbReference>
<keyword evidence="7" id="KW-1185">Reference proteome</keyword>
<keyword evidence="1" id="KW-0479">Metal-binding</keyword>
<name>A0A7N0ZTD1_KALFE</name>
<dbReference type="FunFam" id="3.30.70.330:FF:000161">
    <property type="entry name" value="RNA binding (RRM/RBD/RNP motifs) family protein"/>
    <property type="match status" value="1"/>
</dbReference>
<evidence type="ECO:0000259" key="5">
    <source>
        <dbReference type="PROSITE" id="PS50102"/>
    </source>
</evidence>
<feature type="compositionally biased region" description="Polar residues" evidence="3">
    <location>
        <begin position="521"/>
        <end position="532"/>
    </location>
</feature>
<feature type="compositionally biased region" description="Low complexity" evidence="3">
    <location>
        <begin position="941"/>
        <end position="955"/>
    </location>
</feature>
<evidence type="ECO:0000259" key="4">
    <source>
        <dbReference type="PROSITE" id="PS50089"/>
    </source>
</evidence>
<dbReference type="GO" id="GO:0003723">
    <property type="term" value="F:RNA binding"/>
    <property type="evidence" value="ECO:0007669"/>
    <property type="project" value="UniProtKB-UniRule"/>
</dbReference>
<dbReference type="InterPro" id="IPR039515">
    <property type="entry name" value="NOT4_mRING-HC-C4C4"/>
</dbReference>
<dbReference type="Gene3D" id="3.30.40.10">
    <property type="entry name" value="Zinc/RING finger domain, C3HC4 (zinc finger)"/>
    <property type="match status" value="1"/>
</dbReference>
<dbReference type="PANTHER" id="PTHR12603:SF36">
    <property type="entry name" value="RNA BINDING (RRM_RBD_RNP MOTIFS) FAMILY PROTEIN"/>
    <property type="match status" value="1"/>
</dbReference>
<sequence>MSDKGEKTCPLCAEEMDLTDQQLKPCKCGYDICVWCWHHIMDMAEKDGTEGRCPACRVPYDKEKIVGMAANCGRVVAEISTERKVKSQKTKAKPSEGRKQLSSVRVVQRNLVYVVGLPLNLGDEDLLQHKEYFGRYGKVLKVSLSRTTTGAIQQFPNNTCSVYITYSKEEEAARCIQAVHGFTLEGRPLRACFGTTKYCHAWLRNMPCSNPDCLYLHEVGSQEDSFTKDEIVSAHTRVQEITGATSNLHCRSGNVLPPPLDENASNCTAPPGKPVVNNASNLYPSLPSSAGTVRVSPPNSSSGRPAILPSGASWGMRASSSQPSMASAVPCDAPGKQKANAASVTVALSSAASSTVPAGALHGDLRKNLTLSEENQYSKLDSSRKEEDVSELTRSSLDQNTRNDHRLATKDQVGITTGTSTYKTDEVTLKESYSPAPVKSAWDDDSTDDNFNSSYKNMSNGPVSISDVHYSADNVSTILPEDLEKPPSSGAPVKENVALEGCKQLVSSESTVAEEQHDRTSTMPSQVSSTEYSEVDEDVRSFNLQRLQDTQVVTRPSHLLSPAAPLRVSNYAREPFTHRADGLGSRNMNSNPSIAGVNAHEGSQLLASSAHVMSNGYNVNMAGENGYLFPNAEENQMRRFASHVDNGLFNATDLRENSIISDILSMDLESDGSLAARNLARLFSDVDKQYGSRILSTSWNAQSNNNNQSRFSFARQEEPSFQSYAESFNSDFRQPSYSQNIIESRNQYLDKVGHNSSIGFNHFEDYKTASRNQAAFSSNKFSASRGLPVSAPPGFSLPNRTTQPPPGFTLLEHVDQTFNPQPGNHHSTDHSLFRSSSQAPLTGNMFNTGDIEFMDPAILAVGKGRLPLGGSNGNLDMRYNFPSELNAFENEGRLKLLMQSSPTPQKTAQNGFSYLSDNYSLYPQHIEQSQGSNYSPLAQLSQLHQQQQQPRNGLQSNGQHHDGWRDLDSQHQNNNLNLSDLIMNERLGGFNKRYNGLEDASAFRMPTSADIYNRSFGM</sequence>
<keyword evidence="2" id="KW-0694">RNA-binding</keyword>
<dbReference type="PANTHER" id="PTHR12603">
    <property type="entry name" value="CCR4-NOT TRANSCRIPTION COMPLEX RELATED"/>
    <property type="match status" value="1"/>
</dbReference>
<dbReference type="FunFam" id="3.30.40.10:FF:000155">
    <property type="entry name" value="RNA binding (RRM/RBD/RNP motifs) family protein"/>
    <property type="match status" value="1"/>
</dbReference>
<dbReference type="InterPro" id="IPR012677">
    <property type="entry name" value="Nucleotide-bd_a/b_plait_sf"/>
</dbReference>
<feature type="region of interest" description="Disordered" evidence="3">
    <location>
        <begin position="941"/>
        <end position="971"/>
    </location>
</feature>
<accession>A0A7N0ZTD1</accession>
<protein>
    <recommendedName>
        <fullName evidence="8">CCR4-NOT transcription complex subunit 4</fullName>
    </recommendedName>
</protein>
<dbReference type="GO" id="GO:0030014">
    <property type="term" value="C:CCR4-NOT complex"/>
    <property type="evidence" value="ECO:0007669"/>
    <property type="project" value="InterPro"/>
</dbReference>
<dbReference type="SUPFAM" id="SSF54928">
    <property type="entry name" value="RNA-binding domain, RBD"/>
    <property type="match status" value="1"/>
</dbReference>
<feature type="region of interest" description="Disordered" evidence="3">
    <location>
        <begin position="376"/>
        <end position="408"/>
    </location>
</feature>
<dbReference type="GO" id="GO:0016567">
    <property type="term" value="P:protein ubiquitination"/>
    <property type="evidence" value="ECO:0007669"/>
    <property type="project" value="TreeGrafter"/>
</dbReference>
<dbReference type="Proteomes" id="UP000594263">
    <property type="component" value="Unplaced"/>
</dbReference>
<dbReference type="AlphaFoldDB" id="A0A7N0ZTD1"/>
<feature type="compositionally biased region" description="Polar residues" evidence="3">
    <location>
        <begin position="288"/>
        <end position="303"/>
    </location>
</feature>
<dbReference type="EnsemblPlants" id="Kaladp0032s0310.4.v1.1">
    <property type="protein sequence ID" value="Kaladp0032s0310.4.v1.1"/>
    <property type="gene ID" value="Kaladp0032s0310.v1.1"/>
</dbReference>
<keyword evidence="1" id="KW-0863">Zinc-finger</keyword>
<dbReference type="CDD" id="cd16618">
    <property type="entry name" value="mRING-HC-C4C4_CNOT4"/>
    <property type="match status" value="1"/>
</dbReference>